<sequence>MWSSSLRFVQSRDFVFEASSSCILGKLIYGLNALRSSLRVFDWDRRLRCVGKCKDGIRAVEVFDLARLVEEPRGKGLKDFIGGFYKIEEGIDPDFTVLVEGELGDKKLAGFDTVVVGSNTVVVERRVPPFCLVSWLSDMFSFDQVRS</sequence>
<comment type="caution">
    <text evidence="1">The sequence shown here is derived from an EMBL/GenBank/DDBJ whole genome shotgun (WGS) entry which is preliminary data.</text>
</comment>
<proteinExistence type="predicted"/>
<gene>
    <name evidence="1" type="ORF">GIB67_011563</name>
</gene>
<dbReference type="AlphaFoldDB" id="A0A7J7NML2"/>
<reference evidence="1 2" key="1">
    <citation type="journal article" date="2020" name="IScience">
        <title>Genome Sequencing of the Endangered Kingdonia uniflora (Circaeasteraceae, Ranunculales) Reveals Potential Mechanisms of Evolutionary Specialization.</title>
        <authorList>
            <person name="Sun Y."/>
            <person name="Deng T."/>
            <person name="Zhang A."/>
            <person name="Moore M.J."/>
            <person name="Landis J.B."/>
            <person name="Lin N."/>
            <person name="Zhang H."/>
            <person name="Zhang X."/>
            <person name="Huang J."/>
            <person name="Zhang X."/>
            <person name="Sun H."/>
            <person name="Wang H."/>
        </authorList>
    </citation>
    <scope>NUCLEOTIDE SEQUENCE [LARGE SCALE GENOMIC DNA]</scope>
    <source>
        <strain evidence="1">TB1705</strain>
        <tissue evidence="1">Leaf</tissue>
    </source>
</reference>
<evidence type="ECO:0000313" key="2">
    <source>
        <dbReference type="Proteomes" id="UP000541444"/>
    </source>
</evidence>
<dbReference type="Proteomes" id="UP000541444">
    <property type="component" value="Unassembled WGS sequence"/>
</dbReference>
<keyword evidence="2" id="KW-1185">Reference proteome</keyword>
<protein>
    <submittedName>
        <fullName evidence="1">Uncharacterized protein</fullName>
    </submittedName>
</protein>
<evidence type="ECO:0000313" key="1">
    <source>
        <dbReference type="EMBL" id="KAF6168178.1"/>
    </source>
</evidence>
<dbReference type="EMBL" id="JACGCM010000704">
    <property type="protein sequence ID" value="KAF6168178.1"/>
    <property type="molecule type" value="Genomic_DNA"/>
</dbReference>
<accession>A0A7J7NML2</accession>
<organism evidence="1 2">
    <name type="scientific">Kingdonia uniflora</name>
    <dbReference type="NCBI Taxonomy" id="39325"/>
    <lineage>
        <taxon>Eukaryota</taxon>
        <taxon>Viridiplantae</taxon>
        <taxon>Streptophyta</taxon>
        <taxon>Embryophyta</taxon>
        <taxon>Tracheophyta</taxon>
        <taxon>Spermatophyta</taxon>
        <taxon>Magnoliopsida</taxon>
        <taxon>Ranunculales</taxon>
        <taxon>Circaeasteraceae</taxon>
        <taxon>Kingdonia</taxon>
    </lineage>
</organism>
<name>A0A7J7NML2_9MAGN</name>